<keyword evidence="6 8" id="KW-1133">Transmembrane helix</keyword>
<comment type="caution">
    <text evidence="11">The sequence shown here is derived from an EMBL/GenBank/DDBJ whole genome shotgun (WGS) entry which is preliminary data.</text>
</comment>
<keyword evidence="12" id="KW-1185">Reference proteome</keyword>
<evidence type="ECO:0000256" key="8">
    <source>
        <dbReference type="SAM" id="Phobius"/>
    </source>
</evidence>
<reference evidence="11" key="1">
    <citation type="submission" date="2023-08" db="EMBL/GenBank/DDBJ databases">
        <authorList>
            <person name="Chen Y."/>
            <person name="Shah S."/>
            <person name="Dougan E. K."/>
            <person name="Thang M."/>
            <person name="Chan C."/>
        </authorList>
    </citation>
    <scope>NUCLEOTIDE SEQUENCE</scope>
</reference>
<feature type="transmembrane region" description="Helical" evidence="8">
    <location>
        <begin position="317"/>
        <end position="343"/>
    </location>
</feature>
<evidence type="ECO:0000256" key="5">
    <source>
        <dbReference type="ARBA" id="ARBA00022824"/>
    </source>
</evidence>
<feature type="transmembrane region" description="Helical" evidence="8">
    <location>
        <begin position="157"/>
        <end position="179"/>
    </location>
</feature>
<feature type="transmembrane region" description="Helical" evidence="8">
    <location>
        <begin position="275"/>
        <end position="296"/>
    </location>
</feature>
<evidence type="ECO:0000256" key="2">
    <source>
        <dbReference type="ARBA" id="ARBA00007715"/>
    </source>
</evidence>
<feature type="domain" description="Amino acid transporter transmembrane" evidence="10">
    <location>
        <begin position="75"/>
        <end position="449"/>
    </location>
</feature>
<keyword evidence="5" id="KW-0256">Endoplasmic reticulum</keyword>
<name>A0AA36HZN1_9DINO</name>
<evidence type="ECO:0000256" key="1">
    <source>
        <dbReference type="ARBA" id="ARBA00004477"/>
    </source>
</evidence>
<keyword evidence="7 8" id="KW-0472">Membrane</keyword>
<feature type="chain" id="PRO_5041332878" description="ER membrane protein complex subunit 4" evidence="9">
    <location>
        <begin position="29"/>
        <end position="773"/>
    </location>
</feature>
<feature type="transmembrane region" description="Helical" evidence="8">
    <location>
        <begin position="191"/>
        <end position="213"/>
    </location>
</feature>
<feature type="transmembrane region" description="Helical" evidence="8">
    <location>
        <begin position="363"/>
        <end position="384"/>
    </location>
</feature>
<comment type="similarity">
    <text evidence="2">Belongs to the EMC4 family.</text>
</comment>
<dbReference type="PANTHER" id="PTHR22950">
    <property type="entry name" value="AMINO ACID TRANSPORTER"/>
    <property type="match status" value="1"/>
</dbReference>
<dbReference type="GO" id="GO:0005789">
    <property type="term" value="C:endoplasmic reticulum membrane"/>
    <property type="evidence" value="ECO:0007669"/>
    <property type="project" value="UniProtKB-SubCell"/>
</dbReference>
<dbReference type="Pfam" id="PF01490">
    <property type="entry name" value="Aa_trans"/>
    <property type="match status" value="1"/>
</dbReference>
<feature type="transmembrane region" description="Helical" evidence="8">
    <location>
        <begin position="724"/>
        <end position="743"/>
    </location>
</feature>
<feature type="transmembrane region" description="Helical" evidence="8">
    <location>
        <begin position="687"/>
        <end position="712"/>
    </location>
</feature>
<evidence type="ECO:0000256" key="9">
    <source>
        <dbReference type="SAM" id="SignalP"/>
    </source>
</evidence>
<sequence>EKLQRQKWRRSLPALCALCLLVKDLSFAVPTATAASAPAFGAERPLGDSRRLDRAQLRRLQKIPRKDAEGEVKLSSVTQSTVNLVKNIVGAGMLSLPSGVAAFSSSPKAVPPALGLALLAAFFSAYGFILIAQACAATGETTYTRVWAKSVSSNTKFLPAIACLAKAAIGCISFSMILGDCISLMLSPLHLPALIAHRDAVIMIITVTVLYPLCSLKSLAPLAKFSLLGVLSNFFICSFIALRCIDGSYAKGGSLFHAAPLAPQFVASGSAFSQLFHPGISVLLSILATAYLAHYNAPLFYEQLAPDPKTGKKEQRFVLVSIIGFCVAGLIFSLVMAGGFLTFGKHSMGLILNNYAATDHLALFARGAIVMSLVTAYPLVFLSLRKQVLELAEDKAEELAEKPRLMTICLLAGITAIALRLRNLGVVAALAGASFGSFLVYVAPPLMVLGAQHRGLAEKPKGVLGLLARATQLFLVPGKPGALGLGAGQHRCAPVPEVSAWGVRAAPPRGLGRPQAACASAGFVEIEAEGPWSFRIGFDRRIEDFSGFMWTMGRSRRGHPGPRPAVNRGQPRLRRFRERPAGLSRTAHRWQRVAFSSWASSPSMAEVSWTKWDFSNLDTAGSGKVEGVQDPIGYKLTMDDSSAAGKNKSKTANQELLEKKAWEVAVAPIQSVGMNLFMLWMSGSSPGIFTVMILGYCLTSIVGQFAKANVAFQNFKTIDTTLQWLAYLALCSVSLAYLLYHMAGMGLLPNSSGDWIALIPNVEVIESSGGVLK</sequence>
<evidence type="ECO:0000256" key="3">
    <source>
        <dbReference type="ARBA" id="ARBA00020820"/>
    </source>
</evidence>
<evidence type="ECO:0000256" key="7">
    <source>
        <dbReference type="ARBA" id="ARBA00023136"/>
    </source>
</evidence>
<gene>
    <name evidence="11" type="ORF">EVOR1521_LOCUS6227</name>
</gene>
<keyword evidence="9" id="KW-0732">Signal</keyword>
<keyword evidence="4 8" id="KW-0812">Transmembrane</keyword>
<evidence type="ECO:0000259" key="10">
    <source>
        <dbReference type="Pfam" id="PF01490"/>
    </source>
</evidence>
<dbReference type="GO" id="GO:0015179">
    <property type="term" value="F:L-amino acid transmembrane transporter activity"/>
    <property type="evidence" value="ECO:0007669"/>
    <property type="project" value="TreeGrafter"/>
</dbReference>
<accession>A0AA36HZN1</accession>
<evidence type="ECO:0000313" key="11">
    <source>
        <dbReference type="EMBL" id="CAJ1377424.1"/>
    </source>
</evidence>
<evidence type="ECO:0000313" key="12">
    <source>
        <dbReference type="Proteomes" id="UP001178507"/>
    </source>
</evidence>
<proteinExistence type="inferred from homology"/>
<feature type="transmembrane region" description="Helical" evidence="8">
    <location>
        <begin position="113"/>
        <end position="136"/>
    </location>
</feature>
<dbReference type="InterPro" id="IPR013057">
    <property type="entry name" value="AA_transpt_TM"/>
</dbReference>
<evidence type="ECO:0000256" key="4">
    <source>
        <dbReference type="ARBA" id="ARBA00022692"/>
    </source>
</evidence>
<protein>
    <recommendedName>
        <fullName evidence="3">ER membrane protein complex subunit 4</fullName>
    </recommendedName>
</protein>
<feature type="signal peptide" evidence="9">
    <location>
        <begin position="1"/>
        <end position="28"/>
    </location>
</feature>
<evidence type="ECO:0000256" key="6">
    <source>
        <dbReference type="ARBA" id="ARBA00022989"/>
    </source>
</evidence>
<dbReference type="InterPro" id="IPR009445">
    <property type="entry name" value="TMEM85/Emc4"/>
</dbReference>
<dbReference type="EMBL" id="CAUJNA010000461">
    <property type="protein sequence ID" value="CAJ1377424.1"/>
    <property type="molecule type" value="Genomic_DNA"/>
</dbReference>
<feature type="transmembrane region" description="Helical" evidence="8">
    <location>
        <begin position="427"/>
        <end position="451"/>
    </location>
</feature>
<dbReference type="Proteomes" id="UP001178507">
    <property type="component" value="Unassembled WGS sequence"/>
</dbReference>
<dbReference type="Pfam" id="PF06417">
    <property type="entry name" value="EMC4"/>
    <property type="match status" value="1"/>
</dbReference>
<organism evidence="11 12">
    <name type="scientific">Effrenium voratum</name>
    <dbReference type="NCBI Taxonomy" id="2562239"/>
    <lineage>
        <taxon>Eukaryota</taxon>
        <taxon>Sar</taxon>
        <taxon>Alveolata</taxon>
        <taxon>Dinophyceae</taxon>
        <taxon>Suessiales</taxon>
        <taxon>Symbiodiniaceae</taxon>
        <taxon>Effrenium</taxon>
    </lineage>
</organism>
<dbReference type="PANTHER" id="PTHR22950:SF652">
    <property type="entry name" value="TRANSMEMBRANE AMINO ACID TRANSPORTER FAMILY PROTEIN"/>
    <property type="match status" value="1"/>
</dbReference>
<feature type="non-terminal residue" evidence="11">
    <location>
        <position position="773"/>
    </location>
</feature>
<feature type="transmembrane region" description="Helical" evidence="8">
    <location>
        <begin position="225"/>
        <end position="242"/>
    </location>
</feature>
<dbReference type="AlphaFoldDB" id="A0AA36HZN1"/>
<comment type="subcellular location">
    <subcellularLocation>
        <location evidence="1">Endoplasmic reticulum membrane</location>
        <topology evidence="1">Multi-pass membrane protein</topology>
    </subcellularLocation>
</comment>